<dbReference type="EMBL" id="JAACJM010000084">
    <property type="protein sequence ID" value="KAF5348957.1"/>
    <property type="molecule type" value="Genomic_DNA"/>
</dbReference>
<dbReference type="PANTHER" id="PTHR43775:SF37">
    <property type="entry name" value="SI:DKEY-61P9.11"/>
    <property type="match status" value="1"/>
</dbReference>
<dbReference type="InterPro" id="IPR001227">
    <property type="entry name" value="Ac_transferase_dom_sf"/>
</dbReference>
<gene>
    <name evidence="9" type="ORF">D9758_014210</name>
</gene>
<dbReference type="PANTHER" id="PTHR43775">
    <property type="entry name" value="FATTY ACID SYNTHASE"/>
    <property type="match status" value="1"/>
</dbReference>
<keyword evidence="5" id="KW-0843">Virulence</keyword>
<evidence type="ECO:0000256" key="3">
    <source>
        <dbReference type="ARBA" id="ARBA00022553"/>
    </source>
</evidence>
<evidence type="ECO:0000256" key="1">
    <source>
        <dbReference type="ARBA" id="ARBA00005179"/>
    </source>
</evidence>
<dbReference type="Gene3D" id="3.30.70.250">
    <property type="entry name" value="Malonyl-CoA ACP transacylase, ACP-binding"/>
    <property type="match status" value="1"/>
</dbReference>
<evidence type="ECO:0000256" key="2">
    <source>
        <dbReference type="ARBA" id="ARBA00022450"/>
    </source>
</evidence>
<dbReference type="InterPro" id="IPR009081">
    <property type="entry name" value="PP-bd_ACP"/>
</dbReference>
<keyword evidence="10" id="KW-1185">Reference proteome</keyword>
<evidence type="ECO:0000256" key="4">
    <source>
        <dbReference type="ARBA" id="ARBA00022679"/>
    </source>
</evidence>
<keyword evidence="4" id="KW-0808">Transferase</keyword>
<feature type="compositionally biased region" description="Basic and acidic residues" evidence="6">
    <location>
        <begin position="530"/>
        <end position="542"/>
    </location>
</feature>
<accession>A0A8H5FU95</accession>
<dbReference type="PROSITE" id="PS52004">
    <property type="entry name" value="KS3_2"/>
    <property type="match status" value="1"/>
</dbReference>
<feature type="domain" description="Ketosynthase family 3 (KS3)" evidence="8">
    <location>
        <begin position="7"/>
        <end position="440"/>
    </location>
</feature>
<organism evidence="9 10">
    <name type="scientific">Tetrapyrgos nigripes</name>
    <dbReference type="NCBI Taxonomy" id="182062"/>
    <lineage>
        <taxon>Eukaryota</taxon>
        <taxon>Fungi</taxon>
        <taxon>Dikarya</taxon>
        <taxon>Basidiomycota</taxon>
        <taxon>Agaricomycotina</taxon>
        <taxon>Agaricomycetes</taxon>
        <taxon>Agaricomycetidae</taxon>
        <taxon>Agaricales</taxon>
        <taxon>Marasmiineae</taxon>
        <taxon>Marasmiaceae</taxon>
        <taxon>Tetrapyrgos</taxon>
    </lineage>
</organism>
<dbReference type="SMART" id="SM00827">
    <property type="entry name" value="PKS_AT"/>
    <property type="match status" value="1"/>
</dbReference>
<evidence type="ECO:0000256" key="5">
    <source>
        <dbReference type="ARBA" id="ARBA00023026"/>
    </source>
</evidence>
<evidence type="ECO:0000313" key="10">
    <source>
        <dbReference type="Proteomes" id="UP000559256"/>
    </source>
</evidence>
<evidence type="ECO:0000259" key="8">
    <source>
        <dbReference type="PROSITE" id="PS52004"/>
    </source>
</evidence>
<dbReference type="Pfam" id="PF22621">
    <property type="entry name" value="CurL-like_PKS_C"/>
    <property type="match status" value="1"/>
</dbReference>
<dbReference type="GO" id="GO:0044550">
    <property type="term" value="P:secondary metabolite biosynthetic process"/>
    <property type="evidence" value="ECO:0007669"/>
    <property type="project" value="TreeGrafter"/>
</dbReference>
<protein>
    <recommendedName>
        <fullName evidence="11">Polyketide synthase</fullName>
    </recommendedName>
</protein>
<dbReference type="SMART" id="SM00825">
    <property type="entry name" value="PKS_KS"/>
    <property type="match status" value="1"/>
</dbReference>
<evidence type="ECO:0000313" key="9">
    <source>
        <dbReference type="EMBL" id="KAF5348957.1"/>
    </source>
</evidence>
<dbReference type="Gene3D" id="1.10.1200.10">
    <property type="entry name" value="ACP-like"/>
    <property type="match status" value="1"/>
</dbReference>
<comment type="caution">
    <text evidence="9">The sequence shown here is derived from an EMBL/GenBank/DDBJ whole genome shotgun (WGS) entry which is preliminary data.</text>
</comment>
<dbReference type="PROSITE" id="PS50075">
    <property type="entry name" value="CARRIER"/>
    <property type="match status" value="1"/>
</dbReference>
<dbReference type="Gene3D" id="3.40.366.10">
    <property type="entry name" value="Malonyl-Coenzyme A Acyl Carrier Protein, domain 2"/>
    <property type="match status" value="1"/>
</dbReference>
<dbReference type="Pfam" id="PF00109">
    <property type="entry name" value="ketoacyl-synt"/>
    <property type="match status" value="1"/>
</dbReference>
<dbReference type="SUPFAM" id="SSF52151">
    <property type="entry name" value="FabD/lysophospholipase-like"/>
    <property type="match status" value="1"/>
</dbReference>
<dbReference type="InterPro" id="IPR014030">
    <property type="entry name" value="Ketoacyl_synth_N"/>
</dbReference>
<dbReference type="InterPro" id="IPR016035">
    <property type="entry name" value="Acyl_Trfase/lysoPLipase"/>
</dbReference>
<comment type="pathway">
    <text evidence="1">Secondary metabolite biosynthesis.</text>
</comment>
<dbReference type="Pfam" id="PF00698">
    <property type="entry name" value="Acyl_transf_1"/>
    <property type="match status" value="1"/>
</dbReference>
<reference evidence="9 10" key="1">
    <citation type="journal article" date="2020" name="ISME J.">
        <title>Uncovering the hidden diversity of litter-decomposition mechanisms in mushroom-forming fungi.</title>
        <authorList>
            <person name="Floudas D."/>
            <person name="Bentzer J."/>
            <person name="Ahren D."/>
            <person name="Johansson T."/>
            <person name="Persson P."/>
            <person name="Tunlid A."/>
        </authorList>
    </citation>
    <scope>NUCLEOTIDE SEQUENCE [LARGE SCALE GENOMIC DNA]</scope>
    <source>
        <strain evidence="9 10">CBS 291.85</strain>
    </source>
</reference>
<evidence type="ECO:0000256" key="6">
    <source>
        <dbReference type="SAM" id="MobiDB-lite"/>
    </source>
</evidence>
<dbReference type="InterPro" id="IPR014031">
    <property type="entry name" value="Ketoacyl_synth_C"/>
</dbReference>
<dbReference type="GO" id="GO:0004315">
    <property type="term" value="F:3-oxoacyl-[acyl-carrier-protein] synthase activity"/>
    <property type="evidence" value="ECO:0007669"/>
    <property type="project" value="InterPro"/>
</dbReference>
<dbReference type="InterPro" id="IPR020841">
    <property type="entry name" value="PKS_Beta-ketoAc_synthase_dom"/>
</dbReference>
<dbReference type="Pfam" id="PF00550">
    <property type="entry name" value="PP-binding"/>
    <property type="match status" value="1"/>
</dbReference>
<name>A0A8H5FU95_9AGAR</name>
<evidence type="ECO:0008006" key="11">
    <source>
        <dbReference type="Google" id="ProtNLM"/>
    </source>
</evidence>
<evidence type="ECO:0000259" key="7">
    <source>
        <dbReference type="PROSITE" id="PS50075"/>
    </source>
</evidence>
<dbReference type="SUPFAM" id="SSF53901">
    <property type="entry name" value="Thiolase-like"/>
    <property type="match status" value="1"/>
</dbReference>
<dbReference type="InterPro" id="IPR016039">
    <property type="entry name" value="Thiolase-like"/>
</dbReference>
<dbReference type="InterPro" id="IPR016036">
    <property type="entry name" value="Malonyl_transacylase_ACP-bd"/>
</dbReference>
<dbReference type="Pfam" id="PF02801">
    <property type="entry name" value="Ketoacyl-synt_C"/>
    <property type="match status" value="1"/>
</dbReference>
<keyword evidence="2" id="KW-0596">Phosphopantetheine</keyword>
<keyword evidence="3" id="KW-0597">Phosphoprotein</keyword>
<dbReference type="PROSITE" id="PS00606">
    <property type="entry name" value="KS3_1"/>
    <property type="match status" value="1"/>
</dbReference>
<proteinExistence type="predicted"/>
<feature type="region of interest" description="Disordered" evidence="6">
    <location>
        <begin position="530"/>
        <end position="550"/>
    </location>
</feature>
<sequence>MSAQMNQPDIAIVGMAVNLPGAPNVAKLWEVLEKGINTVIEIPEFRFKVSEYLPPHNINPKRIMKAHTGNFISNVDEFDNQFFKISPREARSMDPQQRILLHTAYEALEDAGYVPDSTESNKKELFGCYIGNGGQDYIQNLRNEVDAYYLMGTLRAFLSGRTSYVMQMGGPSITVDTGCSSSMIAIYQAARALMTYDCNAVIAGGVNIFTSPDRFLGLDRAHFLSATGQSKPFDSSADGYSRGEGCGIFILKRLSDAIKENDNIHGIIRACEVNHSGTSHSITHPHAPTQAKLWKRLLDKSGIEAERINVVEAHGTGTQAGDPTEMNSVRTVLGAKNGGRREQNPLYITSVKANIGHQESASASAGLAKILLMLKHKSIPKHVSFKTLNPRIAPLELDHIKIPTEQIRWDPAESYKTQPRVALLSNFGAAGSNSGAIVEEYVKPERFTKALDSNLELVFGLSAKTEKALGEMKGRFIEWLGTEEGKATRLGDIAYTTTARRIIYPWRIAIVASEREELVKKLEGAVPSFVKEEQTGNEHDHGEEDEETVDSEKDKVVFVFSGQGVQYIGMGKALYATSKLFKDAIDECHSILTKNGFPGVFQILISEGEVSGLNTLEEFEAYQAAIFALEYGLAKLWMSWGVKPSAVVGHSLGEYAALVIANVLSLEDALMIVATRVRLMVQKCETDATGMMAVALSASQIRDLLRESSFQDITVSCINSPTDSVVSGPKASLKSFKEYIDKNATGTKNTVLAVPFGYHSKAMQPLLSDLTNFVARKATIKAPSLPVISNLYGKVVMPGDTSVFNAEYFAKHCAEPVQFETGIRAFLSTPSFKKVDTWIEIGPHASLLPMLKWNPLVKEAGSPGLLLPSIRKQQSPWTTLTGSLAQFYTSSNAGAKVNWREVFGQQTEDSVACVSLPTYPFARNKFWVAFKEETGAVLDEEYMEVDDVVEESGMNGHANGSANVSGIHGFDKMEMPEQVLQLVSETSAVSAADIKQNTELVTLGFDSMMSIELMEKLNLIYIGANFDHHALQACNSVADIVKQVSIRMGLAN</sequence>
<dbReference type="GO" id="GO:0006633">
    <property type="term" value="P:fatty acid biosynthetic process"/>
    <property type="evidence" value="ECO:0007669"/>
    <property type="project" value="InterPro"/>
</dbReference>
<dbReference type="Proteomes" id="UP000559256">
    <property type="component" value="Unassembled WGS sequence"/>
</dbReference>
<dbReference type="Gene3D" id="3.30.70.3290">
    <property type="match status" value="1"/>
</dbReference>
<dbReference type="OrthoDB" id="329835at2759"/>
<dbReference type="InterPro" id="IPR014043">
    <property type="entry name" value="Acyl_transferase_dom"/>
</dbReference>
<dbReference type="SUPFAM" id="SSF47336">
    <property type="entry name" value="ACP-like"/>
    <property type="match status" value="1"/>
</dbReference>
<dbReference type="GO" id="GO:0004312">
    <property type="term" value="F:fatty acid synthase activity"/>
    <property type="evidence" value="ECO:0007669"/>
    <property type="project" value="TreeGrafter"/>
</dbReference>
<dbReference type="Gene3D" id="3.40.47.10">
    <property type="match status" value="1"/>
</dbReference>
<dbReference type="InterPro" id="IPR036736">
    <property type="entry name" value="ACP-like_sf"/>
</dbReference>
<feature type="domain" description="Carrier" evidence="7">
    <location>
        <begin position="973"/>
        <end position="1048"/>
    </location>
</feature>
<dbReference type="InterPro" id="IPR050091">
    <property type="entry name" value="PKS_NRPS_Biosynth_Enz"/>
</dbReference>
<dbReference type="SUPFAM" id="SSF55048">
    <property type="entry name" value="Probable ACP-binding domain of malonyl-CoA ACP transacylase"/>
    <property type="match status" value="1"/>
</dbReference>
<dbReference type="InterPro" id="IPR018201">
    <property type="entry name" value="Ketoacyl_synth_AS"/>
</dbReference>
<dbReference type="AlphaFoldDB" id="A0A8H5FU95"/>
<dbReference type="CDD" id="cd00833">
    <property type="entry name" value="PKS"/>
    <property type="match status" value="1"/>
</dbReference>